<dbReference type="InterPro" id="IPR002401">
    <property type="entry name" value="Cyt_P450_E_grp-I"/>
</dbReference>
<dbReference type="Pfam" id="PF00067">
    <property type="entry name" value="p450"/>
    <property type="match status" value="1"/>
</dbReference>
<organism evidence="5 6">
    <name type="scientific">Cladobotryum mycophilum</name>
    <dbReference type="NCBI Taxonomy" id="491253"/>
    <lineage>
        <taxon>Eukaryota</taxon>
        <taxon>Fungi</taxon>
        <taxon>Dikarya</taxon>
        <taxon>Ascomycota</taxon>
        <taxon>Pezizomycotina</taxon>
        <taxon>Sordariomycetes</taxon>
        <taxon>Hypocreomycetidae</taxon>
        <taxon>Hypocreales</taxon>
        <taxon>Hypocreaceae</taxon>
        <taxon>Cladobotryum</taxon>
    </lineage>
</organism>
<proteinExistence type="inferred from homology"/>
<evidence type="ECO:0000313" key="5">
    <source>
        <dbReference type="EMBL" id="KAK5995218.1"/>
    </source>
</evidence>
<dbReference type="EMBL" id="JAVFKD010000004">
    <property type="protein sequence ID" value="KAK5995218.1"/>
    <property type="molecule type" value="Genomic_DNA"/>
</dbReference>
<dbReference type="Proteomes" id="UP001338125">
    <property type="component" value="Unassembled WGS sequence"/>
</dbReference>
<reference evidence="5 6" key="1">
    <citation type="submission" date="2024-01" db="EMBL/GenBank/DDBJ databases">
        <title>Complete genome of Cladobotryum mycophilum ATHUM6906.</title>
        <authorList>
            <person name="Christinaki A.C."/>
            <person name="Myridakis A.I."/>
            <person name="Kouvelis V.N."/>
        </authorList>
    </citation>
    <scope>NUCLEOTIDE SEQUENCE [LARGE SCALE GENOMIC DNA]</scope>
    <source>
        <strain evidence="5 6">ATHUM6906</strain>
    </source>
</reference>
<dbReference type="PRINTS" id="PR00463">
    <property type="entry name" value="EP450I"/>
</dbReference>
<keyword evidence="6" id="KW-1185">Reference proteome</keyword>
<dbReference type="PANTHER" id="PTHR24296">
    <property type="entry name" value="CYTOCHROME P450"/>
    <property type="match status" value="1"/>
</dbReference>
<evidence type="ECO:0000256" key="2">
    <source>
        <dbReference type="ARBA" id="ARBA00022723"/>
    </source>
</evidence>
<name>A0ABR0SSU4_9HYPO</name>
<dbReference type="InterPro" id="IPR001128">
    <property type="entry name" value="Cyt_P450"/>
</dbReference>
<keyword evidence="3" id="KW-0560">Oxidoreductase</keyword>
<comment type="caution">
    <text evidence="5">The sequence shown here is derived from an EMBL/GenBank/DDBJ whole genome shotgun (WGS) entry which is preliminary data.</text>
</comment>
<evidence type="ECO:0000256" key="4">
    <source>
        <dbReference type="ARBA" id="ARBA00023004"/>
    </source>
</evidence>
<evidence type="ECO:0000256" key="3">
    <source>
        <dbReference type="ARBA" id="ARBA00023002"/>
    </source>
</evidence>
<dbReference type="SUPFAM" id="SSF48264">
    <property type="entry name" value="Cytochrome P450"/>
    <property type="match status" value="1"/>
</dbReference>
<dbReference type="InterPro" id="IPR036396">
    <property type="entry name" value="Cyt_P450_sf"/>
</dbReference>
<gene>
    <name evidence="5" type="ORF">PT974_03616</name>
</gene>
<comment type="similarity">
    <text evidence="1">Belongs to the cytochrome P450 family.</text>
</comment>
<keyword evidence="4" id="KW-0408">Iron</keyword>
<accession>A0ABR0SSU4</accession>
<sequence length="207" mass="23487">MGLALSTKDCQIGKTVVDLQAVFLEIYDTVAQTLTWTFYLLMKHRHATARIRQAIEGVLLDEGKNKTSTLRPEYFAPIDLPYIPSIFYKAHRLYSPNAIRDEASSARHHLSGQHSSSVRVWCTWAMNCSKLTWENSADEFYPERWLTDDDKAVIHKTSSEFPVFDGGSHLCLGKKMAEHIAVQVITTLVEIFDFTLAYAGERASKDI</sequence>
<dbReference type="Gene3D" id="1.10.630.10">
    <property type="entry name" value="Cytochrome P450"/>
    <property type="match status" value="1"/>
</dbReference>
<evidence type="ECO:0000256" key="1">
    <source>
        <dbReference type="ARBA" id="ARBA00010617"/>
    </source>
</evidence>
<protein>
    <submittedName>
        <fullName evidence="5">Alkane hydroxylase MAH1-like protein</fullName>
    </submittedName>
</protein>
<keyword evidence="2" id="KW-0479">Metal-binding</keyword>
<evidence type="ECO:0000313" key="6">
    <source>
        <dbReference type="Proteomes" id="UP001338125"/>
    </source>
</evidence>